<dbReference type="Gene3D" id="3.30.1490.20">
    <property type="entry name" value="ATP-grasp fold, A domain"/>
    <property type="match status" value="1"/>
</dbReference>
<dbReference type="InterPro" id="IPR052032">
    <property type="entry name" value="ATP-dep_AA_Ligase"/>
</dbReference>
<keyword evidence="3" id="KW-0658">Purine biosynthesis</keyword>
<reference evidence="7 8" key="1">
    <citation type="submission" date="2017-08" db="EMBL/GenBank/DDBJ databases">
        <title>Infants hospitalized years apart are colonized by the same room-sourced microbial strains.</title>
        <authorList>
            <person name="Brooks B."/>
            <person name="Olm M.R."/>
            <person name="Firek B.A."/>
            <person name="Baker R."/>
            <person name="Thomas B.C."/>
            <person name="Morowitz M.J."/>
            <person name="Banfield J.F."/>
        </authorList>
    </citation>
    <scope>NUCLEOTIDE SEQUENCE [LARGE SCALE GENOMIC DNA]</scope>
    <source>
        <strain evidence="7">S2_003_000_R2_14</strain>
    </source>
</reference>
<dbReference type="AlphaFoldDB" id="A0A2W5SZY5"/>
<name>A0A2W5SZY5_9BACT</name>
<evidence type="ECO:0000256" key="5">
    <source>
        <dbReference type="PROSITE-ProRule" id="PRU00409"/>
    </source>
</evidence>
<dbReference type="Gene3D" id="3.30.470.20">
    <property type="entry name" value="ATP-grasp fold, B domain"/>
    <property type="match status" value="1"/>
</dbReference>
<keyword evidence="2 5" id="KW-0547">Nucleotide-binding</keyword>
<dbReference type="InterPro" id="IPR013815">
    <property type="entry name" value="ATP_grasp_subdomain_1"/>
</dbReference>
<evidence type="ECO:0000313" key="7">
    <source>
        <dbReference type="EMBL" id="PZR08620.1"/>
    </source>
</evidence>
<evidence type="ECO:0000256" key="4">
    <source>
        <dbReference type="ARBA" id="ARBA00022840"/>
    </source>
</evidence>
<dbReference type="Proteomes" id="UP000249061">
    <property type="component" value="Unassembled WGS sequence"/>
</dbReference>
<gene>
    <name evidence="7" type="ORF">DI536_24260</name>
</gene>
<protein>
    <recommendedName>
        <fullName evidence="6">ATP-grasp domain-containing protein</fullName>
    </recommendedName>
</protein>
<keyword evidence="4 5" id="KW-0067">ATP-binding</keyword>
<organism evidence="7 8">
    <name type="scientific">Archangium gephyra</name>
    <dbReference type="NCBI Taxonomy" id="48"/>
    <lineage>
        <taxon>Bacteria</taxon>
        <taxon>Pseudomonadati</taxon>
        <taxon>Myxococcota</taxon>
        <taxon>Myxococcia</taxon>
        <taxon>Myxococcales</taxon>
        <taxon>Cystobacterineae</taxon>
        <taxon>Archangiaceae</taxon>
        <taxon>Archangium</taxon>
    </lineage>
</organism>
<dbReference type="GO" id="GO:0016874">
    <property type="term" value="F:ligase activity"/>
    <property type="evidence" value="ECO:0007669"/>
    <property type="project" value="UniProtKB-KW"/>
</dbReference>
<dbReference type="PROSITE" id="PS50975">
    <property type="entry name" value="ATP_GRASP"/>
    <property type="match status" value="1"/>
</dbReference>
<evidence type="ECO:0000259" key="6">
    <source>
        <dbReference type="PROSITE" id="PS50975"/>
    </source>
</evidence>
<dbReference type="Gene3D" id="3.40.50.20">
    <property type="match status" value="1"/>
</dbReference>
<evidence type="ECO:0000256" key="3">
    <source>
        <dbReference type="ARBA" id="ARBA00022755"/>
    </source>
</evidence>
<feature type="domain" description="ATP-grasp" evidence="6">
    <location>
        <begin position="140"/>
        <end position="335"/>
    </location>
</feature>
<dbReference type="GO" id="GO:0005524">
    <property type="term" value="F:ATP binding"/>
    <property type="evidence" value="ECO:0007669"/>
    <property type="project" value="UniProtKB-UniRule"/>
</dbReference>
<dbReference type="EMBL" id="QFQP01000024">
    <property type="protein sequence ID" value="PZR08620.1"/>
    <property type="molecule type" value="Genomic_DNA"/>
</dbReference>
<dbReference type="PANTHER" id="PTHR43585:SF2">
    <property type="entry name" value="ATP-GRASP ENZYME FSQD"/>
    <property type="match status" value="1"/>
</dbReference>
<dbReference type="GO" id="GO:0046872">
    <property type="term" value="F:metal ion binding"/>
    <property type="evidence" value="ECO:0007669"/>
    <property type="project" value="InterPro"/>
</dbReference>
<dbReference type="SUPFAM" id="SSF56059">
    <property type="entry name" value="Glutathione synthetase ATP-binding domain-like"/>
    <property type="match status" value="1"/>
</dbReference>
<evidence type="ECO:0000256" key="2">
    <source>
        <dbReference type="ARBA" id="ARBA00022741"/>
    </source>
</evidence>
<accession>A0A2W5SZY5</accession>
<dbReference type="PANTHER" id="PTHR43585">
    <property type="entry name" value="FUMIPYRROLE BIOSYNTHESIS PROTEIN C"/>
    <property type="match status" value="1"/>
</dbReference>
<dbReference type="GO" id="GO:0006164">
    <property type="term" value="P:purine nucleotide biosynthetic process"/>
    <property type="evidence" value="ECO:0007669"/>
    <property type="project" value="UniProtKB-KW"/>
</dbReference>
<dbReference type="Pfam" id="PF02222">
    <property type="entry name" value="ATP-grasp"/>
    <property type="match status" value="1"/>
</dbReference>
<sequence>MHLHQESRTKFTPDNAVSAIVRVTMRTVVFVVPYPAETSIRFAKAFAELKAVRLIGLVQKPPTGAGAKPFANFVRVDDAFDSKQIIEACEKVKKRYGGIHQIVGVLEPLQVPLAEARQHFKIPGTDPKTADLFRDKSRMKDALRAAGLPCARHKLITSLADAIHFVKDVGFPIVLKPPAGAGTKATWRIKNLEELQGVIQAIHPSAQNPTLAEEFLKGREYCFDTITVKGKVLFENITRYYPGPLEVIENPWMQWACVQPAALTPDLDDARELGRKAIKALGLSTGFTHMEWFRRDDGSLAIGEIAARPPGANFVEMMGFGHDADMYRAWARAIVDNAFDGPFKRQYAVGCAYLRGMGHGRVQRVTGVREANAKVGELAVKSKLPKLGQPKTDHYEGEGYVIVRHPDTEVVKQAVKTIIETIRIEYA</sequence>
<evidence type="ECO:0000313" key="8">
    <source>
        <dbReference type="Proteomes" id="UP000249061"/>
    </source>
</evidence>
<dbReference type="InterPro" id="IPR011761">
    <property type="entry name" value="ATP-grasp"/>
</dbReference>
<comment type="caution">
    <text evidence="7">The sequence shown here is derived from an EMBL/GenBank/DDBJ whole genome shotgun (WGS) entry which is preliminary data.</text>
</comment>
<evidence type="ECO:0000256" key="1">
    <source>
        <dbReference type="ARBA" id="ARBA00022598"/>
    </source>
</evidence>
<keyword evidence="1" id="KW-0436">Ligase</keyword>
<dbReference type="InterPro" id="IPR003135">
    <property type="entry name" value="ATP-grasp_carboxylate-amine"/>
</dbReference>
<proteinExistence type="predicted"/>